<dbReference type="EMBL" id="BAABLX010000078">
    <property type="protein sequence ID" value="GAA4959503.1"/>
    <property type="molecule type" value="Genomic_DNA"/>
</dbReference>
<keyword evidence="3 5" id="KW-1133">Transmembrane helix</keyword>
<evidence type="ECO:0000256" key="4">
    <source>
        <dbReference type="ARBA" id="ARBA00023136"/>
    </source>
</evidence>
<keyword evidence="7" id="KW-1185">Reference proteome</keyword>
<dbReference type="GO" id="GO:0016020">
    <property type="term" value="C:membrane"/>
    <property type="evidence" value="ECO:0007669"/>
    <property type="project" value="UniProtKB-SubCell"/>
</dbReference>
<protein>
    <submittedName>
        <fullName evidence="6">MAPEG family protein</fullName>
    </submittedName>
</protein>
<dbReference type="InterPro" id="IPR001129">
    <property type="entry name" value="Membr-assoc_MAPEG"/>
</dbReference>
<feature type="transmembrane region" description="Helical" evidence="5">
    <location>
        <begin position="110"/>
        <end position="127"/>
    </location>
</feature>
<dbReference type="PANTHER" id="PTHR35371:SF1">
    <property type="entry name" value="BLR7753 PROTEIN"/>
    <property type="match status" value="1"/>
</dbReference>
<dbReference type="PANTHER" id="PTHR35371">
    <property type="entry name" value="INNER MEMBRANE PROTEIN"/>
    <property type="match status" value="1"/>
</dbReference>
<evidence type="ECO:0000256" key="1">
    <source>
        <dbReference type="ARBA" id="ARBA00004370"/>
    </source>
</evidence>
<sequence>MTIIVICLIIAAFTPLLAKAPLGYLQAKQEGGYDNNNPRAQQAGLSGLGARALAAQNNAFEAFPTFAAGVLIALWAEANLATVQLLCVLHIVARLCYLTFYLANLATLRSLSWMVGFGCAIALMALAL</sequence>
<comment type="subcellular location">
    <subcellularLocation>
        <location evidence="1">Membrane</location>
    </subcellularLocation>
</comment>
<dbReference type="InterPro" id="IPR023352">
    <property type="entry name" value="MAPEG-like_dom_sf"/>
</dbReference>
<dbReference type="RefSeq" id="WP_345427688.1">
    <property type="nucleotide sequence ID" value="NZ_AP031496.1"/>
</dbReference>
<dbReference type="Gene3D" id="1.20.120.550">
    <property type="entry name" value="Membrane associated eicosanoid/glutathione metabolism-like domain"/>
    <property type="match status" value="1"/>
</dbReference>
<dbReference type="Pfam" id="PF01124">
    <property type="entry name" value="MAPEG"/>
    <property type="match status" value="1"/>
</dbReference>
<evidence type="ECO:0000313" key="6">
    <source>
        <dbReference type="EMBL" id="GAA4959503.1"/>
    </source>
</evidence>
<proteinExistence type="predicted"/>
<dbReference type="Proteomes" id="UP001409585">
    <property type="component" value="Unassembled WGS sequence"/>
</dbReference>
<comment type="caution">
    <text evidence="6">The sequence shown here is derived from an EMBL/GenBank/DDBJ whole genome shotgun (WGS) entry which is preliminary data.</text>
</comment>
<reference evidence="7" key="1">
    <citation type="journal article" date="2019" name="Int. J. Syst. Evol. Microbiol.">
        <title>The Global Catalogue of Microorganisms (GCM) 10K type strain sequencing project: providing services to taxonomists for standard genome sequencing and annotation.</title>
        <authorList>
            <consortium name="The Broad Institute Genomics Platform"/>
            <consortium name="The Broad Institute Genome Sequencing Center for Infectious Disease"/>
            <person name="Wu L."/>
            <person name="Ma J."/>
        </authorList>
    </citation>
    <scope>NUCLEOTIDE SEQUENCE [LARGE SCALE GENOMIC DNA]</scope>
    <source>
        <strain evidence="7">JCM 19134</strain>
    </source>
</reference>
<evidence type="ECO:0000256" key="3">
    <source>
        <dbReference type="ARBA" id="ARBA00022989"/>
    </source>
</evidence>
<evidence type="ECO:0000256" key="2">
    <source>
        <dbReference type="ARBA" id="ARBA00022692"/>
    </source>
</evidence>
<dbReference type="SUPFAM" id="SSF161084">
    <property type="entry name" value="MAPEG domain-like"/>
    <property type="match status" value="1"/>
</dbReference>
<accession>A0AAV3U964</accession>
<gene>
    <name evidence="6" type="ORF">GCM10025791_45640</name>
</gene>
<evidence type="ECO:0000313" key="7">
    <source>
        <dbReference type="Proteomes" id="UP001409585"/>
    </source>
</evidence>
<keyword evidence="2 5" id="KW-0812">Transmembrane</keyword>
<evidence type="ECO:0000256" key="5">
    <source>
        <dbReference type="SAM" id="Phobius"/>
    </source>
</evidence>
<keyword evidence="4 5" id="KW-0472">Membrane</keyword>
<name>A0AAV3U964_9ALTE</name>
<dbReference type="AlphaFoldDB" id="A0AAV3U964"/>
<organism evidence="6 7">
    <name type="scientific">Halioxenophilus aromaticivorans</name>
    <dbReference type="NCBI Taxonomy" id="1306992"/>
    <lineage>
        <taxon>Bacteria</taxon>
        <taxon>Pseudomonadati</taxon>
        <taxon>Pseudomonadota</taxon>
        <taxon>Gammaproteobacteria</taxon>
        <taxon>Alteromonadales</taxon>
        <taxon>Alteromonadaceae</taxon>
        <taxon>Halioxenophilus</taxon>
    </lineage>
</organism>